<evidence type="ECO:0000256" key="1">
    <source>
        <dbReference type="SAM" id="Phobius"/>
    </source>
</evidence>
<proteinExistence type="predicted"/>
<sequence length="112" mass="12585">MSTFIRTICYPHLAIIGSGLGFLSALNYLHQKKETNSFYDVLQTEGMPMYFNVFNTLVGGSVMGVITAICWPLTIPSIMIRNIYFNKNLIKKEGNPIATEVNNTKNSEETML</sequence>
<evidence type="ECO:0000313" key="2">
    <source>
        <dbReference type="EMBL" id="QHS77694.1"/>
    </source>
</evidence>
<dbReference type="EMBL" id="MN740593">
    <property type="protein sequence ID" value="QHS77694.1"/>
    <property type="molecule type" value="Genomic_DNA"/>
</dbReference>
<keyword evidence="1" id="KW-1133">Transmembrane helix</keyword>
<protein>
    <submittedName>
        <fullName evidence="2">Uncharacterized protein</fullName>
    </submittedName>
</protein>
<keyword evidence="1" id="KW-0472">Membrane</keyword>
<keyword evidence="1" id="KW-0812">Transmembrane</keyword>
<feature type="transmembrane region" description="Helical" evidence="1">
    <location>
        <begin position="12"/>
        <end position="29"/>
    </location>
</feature>
<name>A0A6C0AD92_9ZZZZ</name>
<organism evidence="2">
    <name type="scientific">viral metagenome</name>
    <dbReference type="NCBI Taxonomy" id="1070528"/>
    <lineage>
        <taxon>unclassified sequences</taxon>
        <taxon>metagenomes</taxon>
        <taxon>organismal metagenomes</taxon>
    </lineage>
</organism>
<dbReference type="AlphaFoldDB" id="A0A6C0AD92"/>
<accession>A0A6C0AD92</accession>
<feature type="transmembrane region" description="Helical" evidence="1">
    <location>
        <begin position="49"/>
        <end position="71"/>
    </location>
</feature>
<reference evidence="2" key="1">
    <citation type="journal article" date="2020" name="Nature">
        <title>Giant virus diversity and host interactions through global metagenomics.</title>
        <authorList>
            <person name="Schulz F."/>
            <person name="Roux S."/>
            <person name="Paez-Espino D."/>
            <person name="Jungbluth S."/>
            <person name="Walsh D.A."/>
            <person name="Denef V.J."/>
            <person name="McMahon K.D."/>
            <person name="Konstantinidis K.T."/>
            <person name="Eloe-Fadrosh E.A."/>
            <person name="Kyrpides N.C."/>
            <person name="Woyke T."/>
        </authorList>
    </citation>
    <scope>NUCLEOTIDE SEQUENCE</scope>
    <source>
        <strain evidence="2">GVMAG-S-1021933-23</strain>
    </source>
</reference>